<gene>
    <name evidence="1" type="ORF">FHX64_002470</name>
</gene>
<dbReference type="EMBL" id="JACHYB010000002">
    <property type="protein sequence ID" value="MBB3188272.1"/>
    <property type="molecule type" value="Genomic_DNA"/>
</dbReference>
<keyword evidence="2" id="KW-1185">Reference proteome</keyword>
<comment type="caution">
    <text evidence="1">The sequence shown here is derived from an EMBL/GenBank/DDBJ whole genome shotgun (WGS) entry which is preliminary data.</text>
</comment>
<evidence type="ECO:0000313" key="1">
    <source>
        <dbReference type="EMBL" id="MBB3188272.1"/>
    </source>
</evidence>
<dbReference type="AlphaFoldDB" id="A0A7W5DSJ0"/>
<sequence>MEKRDYLEREIEKMRAVIQKIFKLRVDKPEEVRDLISTELNQYFHLSLPLISTMPDETFTQYVQTLNIASLEFLGDLLFASVDLNYSLHQEDVKILRKVLFVWDNWELKTKTLDWEKLDLKQQIKTLIIASEREQLDS</sequence>
<organism evidence="1 2">
    <name type="scientific">Microbacter margulisiae</name>
    <dbReference type="NCBI Taxonomy" id="1350067"/>
    <lineage>
        <taxon>Bacteria</taxon>
        <taxon>Pseudomonadati</taxon>
        <taxon>Bacteroidota</taxon>
        <taxon>Bacteroidia</taxon>
        <taxon>Bacteroidales</taxon>
        <taxon>Porphyromonadaceae</taxon>
        <taxon>Microbacter</taxon>
    </lineage>
</organism>
<proteinExistence type="predicted"/>
<dbReference type="RefSeq" id="WP_183414038.1">
    <property type="nucleotide sequence ID" value="NZ_JACHYB010000002.1"/>
</dbReference>
<evidence type="ECO:0000313" key="2">
    <source>
        <dbReference type="Proteomes" id="UP000544222"/>
    </source>
</evidence>
<dbReference type="Proteomes" id="UP000544222">
    <property type="component" value="Unassembled WGS sequence"/>
</dbReference>
<name>A0A7W5DSJ0_9PORP</name>
<reference evidence="1 2" key="1">
    <citation type="submission" date="2020-08" db="EMBL/GenBank/DDBJ databases">
        <title>Genomic Encyclopedia of Type Strains, Phase IV (KMG-IV): sequencing the most valuable type-strain genomes for metagenomic binning, comparative biology and taxonomic classification.</title>
        <authorList>
            <person name="Goeker M."/>
        </authorList>
    </citation>
    <scope>NUCLEOTIDE SEQUENCE [LARGE SCALE GENOMIC DNA]</scope>
    <source>
        <strain evidence="1 2">DSM 27471</strain>
    </source>
</reference>
<accession>A0A7W5DSJ0</accession>
<protein>
    <submittedName>
        <fullName evidence="1">Uncharacterized protein</fullName>
    </submittedName>
</protein>